<reference evidence="1 2" key="1">
    <citation type="submission" date="2016-10" db="EMBL/GenBank/DDBJ databases">
        <authorList>
            <person name="de Groot N.N."/>
        </authorList>
    </citation>
    <scope>NUCLEOTIDE SEQUENCE [LARGE SCALE GENOMIC DNA]</scope>
    <source>
        <strain evidence="1 2">Nm22</strain>
    </source>
</reference>
<name>A0A1H8HT33_9PROT</name>
<dbReference type="Pfam" id="PF07275">
    <property type="entry name" value="ArdA"/>
    <property type="match status" value="1"/>
</dbReference>
<dbReference type="Proteomes" id="UP000199459">
    <property type="component" value="Unassembled WGS sequence"/>
</dbReference>
<dbReference type="InterPro" id="IPR009899">
    <property type="entry name" value="ArdA"/>
</dbReference>
<dbReference type="OrthoDB" id="944647at2"/>
<dbReference type="EMBL" id="FOCP01000026">
    <property type="protein sequence ID" value="SEN59450.1"/>
    <property type="molecule type" value="Genomic_DNA"/>
</dbReference>
<evidence type="ECO:0000313" key="1">
    <source>
        <dbReference type="EMBL" id="SEN59450.1"/>
    </source>
</evidence>
<dbReference type="Gene3D" id="1.10.10.1190">
    <property type="entry name" value="Antirestriction protein ArdA, domain 3"/>
    <property type="match status" value="1"/>
</dbReference>
<dbReference type="AlphaFoldDB" id="A0A1H8HT33"/>
<sequence>MNADIRIYVADLAAYNNGKLHGVWINATDDLDDIQEQVNKMLAESPEGFAEEYAIHDYEGFDGYALSEYEGLQSAHEIACFIEEYPDFGGELLNNFGGDLEEARTAAEENYCGCYKSLADFAEELTEETSQIPENLAYYIDYERMGRDMELSGDIYTIETGYEEVHIFWNH</sequence>
<evidence type="ECO:0000313" key="2">
    <source>
        <dbReference type="Proteomes" id="UP000199459"/>
    </source>
</evidence>
<dbReference type="InterPro" id="IPR041893">
    <property type="entry name" value="ArdA_dom3"/>
</dbReference>
<accession>A0A1H8HT33</accession>
<organism evidence="1 2">
    <name type="scientific">Nitrosomonas marina</name>
    <dbReference type="NCBI Taxonomy" id="917"/>
    <lineage>
        <taxon>Bacteria</taxon>
        <taxon>Pseudomonadati</taxon>
        <taxon>Pseudomonadota</taxon>
        <taxon>Betaproteobacteria</taxon>
        <taxon>Nitrosomonadales</taxon>
        <taxon>Nitrosomonadaceae</taxon>
        <taxon>Nitrosomonas</taxon>
    </lineage>
</organism>
<dbReference type="RefSeq" id="WP_090634255.1">
    <property type="nucleotide sequence ID" value="NZ_FOCP01000026.1"/>
</dbReference>
<gene>
    <name evidence="1" type="ORF">SAMN05216325_12626</name>
</gene>
<dbReference type="InterPro" id="IPR041895">
    <property type="entry name" value="ArdA_dom1"/>
</dbReference>
<proteinExistence type="predicted"/>
<protein>
    <submittedName>
        <fullName evidence="1">Antirestriction protein</fullName>
    </submittedName>
</protein>
<dbReference type="Gene3D" id="3.10.20.480">
    <property type="entry name" value="Antirestriction protein ArdA, domain 1"/>
    <property type="match status" value="1"/>
</dbReference>